<dbReference type="Proteomes" id="UP001652623">
    <property type="component" value="Chromosome 8"/>
</dbReference>
<sequence>MLLLRKLPRKLLNSQRKVTIPIRFFTTQNPIPHPDPNPNPFPDEPTSAYYDELVNTAGRSRDFETLRHLLNKRVKDGCFPTSKTFSFITSAESSLSLDVLSHTLSRLDKGFTRKSAYDSLISRLCKLYRIDECLRLVETMARGGYGLNSCSFHSILNSLTRKRRMDEAWRLLDIMKTTGVSPDLTVYNYFLMTYCFIGDLAMAARILTRMEEEEMRADTRTYDALVLGACRVGNVEGALVLLRRMEDDGLPMLLSTRNYVIDAMLSVGYYEQAMKFVRIYSGKDTWLDRESYGCLVNRLIKFQRSEEAMKVLDEMQRMGLSMGDKLKQFYETNLDKQTSF</sequence>
<dbReference type="Pfam" id="PF13041">
    <property type="entry name" value="PPR_2"/>
    <property type="match status" value="1"/>
</dbReference>
<dbReference type="FunCoup" id="A0A6P3ZEC8">
    <property type="interactions" value="84"/>
</dbReference>
<dbReference type="AlphaFoldDB" id="A0A6P3ZEC8"/>
<evidence type="ECO:0000256" key="2">
    <source>
        <dbReference type="ARBA" id="ARBA00022737"/>
    </source>
</evidence>
<name>A0A6P3ZEC8_ZIZJJ</name>
<dbReference type="PANTHER" id="PTHR47941">
    <property type="entry name" value="PENTATRICOPEPTIDE REPEAT-CONTAINING PROTEIN 3, MITOCHONDRIAL"/>
    <property type="match status" value="1"/>
</dbReference>
<dbReference type="RefSeq" id="XP_015877440.3">
    <property type="nucleotide sequence ID" value="XM_016021954.4"/>
</dbReference>
<dbReference type="PROSITE" id="PS51375">
    <property type="entry name" value="PPR"/>
    <property type="match status" value="3"/>
</dbReference>
<dbReference type="GeneID" id="107413899"/>
<proteinExistence type="inferred from homology"/>
<evidence type="ECO:0000256" key="3">
    <source>
        <dbReference type="PROSITE-ProRule" id="PRU00708"/>
    </source>
</evidence>
<dbReference type="InParanoid" id="A0A6P3ZEC8"/>
<dbReference type="Pfam" id="PF12854">
    <property type="entry name" value="PPR_1"/>
    <property type="match status" value="1"/>
</dbReference>
<keyword evidence="4" id="KW-1185">Reference proteome</keyword>
<dbReference type="NCBIfam" id="TIGR00756">
    <property type="entry name" value="PPR"/>
    <property type="match status" value="3"/>
</dbReference>
<evidence type="ECO:0000313" key="4">
    <source>
        <dbReference type="Proteomes" id="UP001652623"/>
    </source>
</evidence>
<reference evidence="5" key="1">
    <citation type="submission" date="2025-08" db="UniProtKB">
        <authorList>
            <consortium name="RefSeq"/>
        </authorList>
    </citation>
    <scope>IDENTIFICATION</scope>
    <source>
        <tissue evidence="5">Seedling</tissue>
    </source>
</reference>
<feature type="repeat" description="PPR" evidence="3">
    <location>
        <begin position="288"/>
        <end position="322"/>
    </location>
</feature>
<accession>A0A6P3ZEC8</accession>
<protein>
    <submittedName>
        <fullName evidence="5">Pentatricopeptide repeat-containing protein At3g56030, mitochondrial</fullName>
    </submittedName>
</protein>
<comment type="similarity">
    <text evidence="1">Belongs to the PPR family. P subfamily.</text>
</comment>
<dbReference type="Gene3D" id="1.25.40.10">
    <property type="entry name" value="Tetratricopeptide repeat domain"/>
    <property type="match status" value="2"/>
</dbReference>
<feature type="repeat" description="PPR" evidence="3">
    <location>
        <begin position="218"/>
        <end position="252"/>
    </location>
</feature>
<dbReference type="InterPro" id="IPR002885">
    <property type="entry name" value="PPR_rpt"/>
</dbReference>
<keyword evidence="2" id="KW-0677">Repeat</keyword>
<dbReference type="InterPro" id="IPR011990">
    <property type="entry name" value="TPR-like_helical_dom_sf"/>
</dbReference>
<evidence type="ECO:0000256" key="1">
    <source>
        <dbReference type="ARBA" id="ARBA00007626"/>
    </source>
</evidence>
<evidence type="ECO:0000313" key="5">
    <source>
        <dbReference type="RefSeq" id="XP_015877440.3"/>
    </source>
</evidence>
<dbReference type="KEGG" id="zju:107413899"/>
<dbReference type="Pfam" id="PF01535">
    <property type="entry name" value="PPR"/>
    <property type="match status" value="2"/>
</dbReference>
<gene>
    <name evidence="5" type="primary">LOC107413899</name>
</gene>
<organism evidence="4 5">
    <name type="scientific">Ziziphus jujuba</name>
    <name type="common">Chinese jujube</name>
    <name type="synonym">Ziziphus sativa</name>
    <dbReference type="NCBI Taxonomy" id="326968"/>
    <lineage>
        <taxon>Eukaryota</taxon>
        <taxon>Viridiplantae</taxon>
        <taxon>Streptophyta</taxon>
        <taxon>Embryophyta</taxon>
        <taxon>Tracheophyta</taxon>
        <taxon>Spermatophyta</taxon>
        <taxon>Magnoliopsida</taxon>
        <taxon>eudicotyledons</taxon>
        <taxon>Gunneridae</taxon>
        <taxon>Pentapetalae</taxon>
        <taxon>rosids</taxon>
        <taxon>fabids</taxon>
        <taxon>Rosales</taxon>
        <taxon>Rhamnaceae</taxon>
        <taxon>Paliureae</taxon>
        <taxon>Ziziphus</taxon>
    </lineage>
</organism>
<feature type="repeat" description="PPR" evidence="3">
    <location>
        <begin position="148"/>
        <end position="182"/>
    </location>
</feature>